<proteinExistence type="predicted"/>
<accession>A0AC35G448</accession>
<protein>
    <submittedName>
        <fullName evidence="2">Uncharacterized protein</fullName>
    </submittedName>
</protein>
<dbReference type="Proteomes" id="UP000887580">
    <property type="component" value="Unplaced"/>
</dbReference>
<name>A0AC35G448_9BILA</name>
<evidence type="ECO:0000313" key="1">
    <source>
        <dbReference type="Proteomes" id="UP000887580"/>
    </source>
</evidence>
<dbReference type="WBParaSite" id="PS1159_v2.g23760.t1">
    <property type="protein sequence ID" value="PS1159_v2.g23760.t1"/>
    <property type="gene ID" value="PS1159_v2.g23760"/>
</dbReference>
<sequence>MSGTPSPIPSPCHTNTSTVFKIRRSPLSLFFPSFNRSTASTTSTDKSPTSPSPLASATGKRAKFRNANSMDTTRSDEEGKPKKNGYRALLTPEPFGKITLPSTVSFSSSENIRNGATKVTENKPSKSVSFHDLIVYPAAIHQAIQSLSSPRKSICQKMTSLSINSNLNLAGSAETPKIKRSFSNYYIRCKFCLL</sequence>
<reference evidence="2" key="1">
    <citation type="submission" date="2022-11" db="UniProtKB">
        <authorList>
            <consortium name="WormBaseParasite"/>
        </authorList>
    </citation>
    <scope>IDENTIFICATION</scope>
</reference>
<evidence type="ECO:0000313" key="2">
    <source>
        <dbReference type="WBParaSite" id="PS1159_v2.g23760.t1"/>
    </source>
</evidence>
<organism evidence="1 2">
    <name type="scientific">Panagrolaimus sp. PS1159</name>
    <dbReference type="NCBI Taxonomy" id="55785"/>
    <lineage>
        <taxon>Eukaryota</taxon>
        <taxon>Metazoa</taxon>
        <taxon>Ecdysozoa</taxon>
        <taxon>Nematoda</taxon>
        <taxon>Chromadorea</taxon>
        <taxon>Rhabditida</taxon>
        <taxon>Tylenchina</taxon>
        <taxon>Panagrolaimomorpha</taxon>
        <taxon>Panagrolaimoidea</taxon>
        <taxon>Panagrolaimidae</taxon>
        <taxon>Panagrolaimus</taxon>
    </lineage>
</organism>